<dbReference type="Proteomes" id="UP000730482">
    <property type="component" value="Unassembled WGS sequence"/>
</dbReference>
<sequence length="199" mass="20292">MNKKTRITVAGVASAAVFSAGAATAYAAGHNRFGHSPIRDGVPRAAAHFHVSSPDLRDGGAFPAADVCTGATTPPRLTWSGAPAGTKSFAVEMFDPDAPTGSGFSHWRAWDIPATASTFGGQAAVPAGTVVGQNDFGDPRFDGPCPPTGDIVHRYQIRVLALDVPSIGLPSAGTSTAYSGFVMGGHIVGVARMTVSAQE</sequence>
<reference evidence="3 4" key="1">
    <citation type="submission" date="2020-02" db="EMBL/GenBank/DDBJ databases">
        <title>Acidophilic actinobacteria isolated from forest soil.</title>
        <authorList>
            <person name="Golinska P."/>
        </authorList>
    </citation>
    <scope>NUCLEOTIDE SEQUENCE [LARGE SCALE GENOMIC DNA]</scope>
    <source>
        <strain evidence="3 4">NL8</strain>
    </source>
</reference>
<evidence type="ECO:0000256" key="2">
    <source>
        <dbReference type="SAM" id="SignalP"/>
    </source>
</evidence>
<feature type="signal peptide" evidence="2">
    <location>
        <begin position="1"/>
        <end position="27"/>
    </location>
</feature>
<dbReference type="GO" id="GO:0004860">
    <property type="term" value="F:protein kinase inhibitor activity"/>
    <property type="evidence" value="ECO:0007669"/>
    <property type="project" value="UniProtKB-KW"/>
</dbReference>
<dbReference type="EMBL" id="JAAFYZ010000106">
    <property type="protein sequence ID" value="MBS2550559.1"/>
    <property type="molecule type" value="Genomic_DNA"/>
</dbReference>
<dbReference type="InterPro" id="IPR008914">
    <property type="entry name" value="PEBP"/>
</dbReference>
<protein>
    <submittedName>
        <fullName evidence="3">YbhB/YbcL family Raf kinase inhibitor-like protein</fullName>
    </submittedName>
</protein>
<proteinExistence type="inferred from homology"/>
<dbReference type="CDD" id="cd00865">
    <property type="entry name" value="PEBP_bact_arch"/>
    <property type="match status" value="1"/>
</dbReference>
<name>A0ABS5KX55_9ACTN</name>
<dbReference type="PANTHER" id="PTHR30289">
    <property type="entry name" value="UNCHARACTERIZED PROTEIN YBCL-RELATED"/>
    <property type="match status" value="1"/>
</dbReference>
<dbReference type="Pfam" id="PF01161">
    <property type="entry name" value="PBP"/>
    <property type="match status" value="1"/>
</dbReference>
<evidence type="ECO:0000256" key="1">
    <source>
        <dbReference type="ARBA" id="ARBA00007120"/>
    </source>
</evidence>
<comment type="similarity">
    <text evidence="1">Belongs to the UPF0098 family.</text>
</comment>
<gene>
    <name evidence="3" type="ORF">KGQ19_27175</name>
</gene>
<keyword evidence="3" id="KW-0649">Protein kinase inhibitor</keyword>
<dbReference type="InterPro" id="IPR005247">
    <property type="entry name" value="YbhB_YbcL/LppC-like"/>
</dbReference>
<dbReference type="SUPFAM" id="SSF49777">
    <property type="entry name" value="PEBP-like"/>
    <property type="match status" value="1"/>
</dbReference>
<keyword evidence="2" id="KW-0732">Signal</keyword>
<evidence type="ECO:0000313" key="4">
    <source>
        <dbReference type="Proteomes" id="UP000730482"/>
    </source>
</evidence>
<dbReference type="InterPro" id="IPR036610">
    <property type="entry name" value="PEBP-like_sf"/>
</dbReference>
<feature type="chain" id="PRO_5046937331" evidence="2">
    <location>
        <begin position="28"/>
        <end position="199"/>
    </location>
</feature>
<dbReference type="PANTHER" id="PTHR30289:SF1">
    <property type="entry name" value="PEBP (PHOSPHATIDYLETHANOLAMINE-BINDING PROTEIN) FAMILY PROTEIN"/>
    <property type="match status" value="1"/>
</dbReference>
<dbReference type="Gene3D" id="3.90.280.10">
    <property type="entry name" value="PEBP-like"/>
    <property type="match status" value="1"/>
</dbReference>
<comment type="caution">
    <text evidence="3">The sequence shown here is derived from an EMBL/GenBank/DDBJ whole genome shotgun (WGS) entry which is preliminary data.</text>
</comment>
<dbReference type="RefSeq" id="WP_212013586.1">
    <property type="nucleotide sequence ID" value="NZ_JAAFYZ010000106.1"/>
</dbReference>
<accession>A0ABS5KX55</accession>
<evidence type="ECO:0000313" key="3">
    <source>
        <dbReference type="EMBL" id="MBS2550559.1"/>
    </source>
</evidence>
<dbReference type="NCBIfam" id="TIGR00481">
    <property type="entry name" value="YbhB/YbcL family Raf kinase inhibitor-like protein"/>
    <property type="match status" value="1"/>
</dbReference>
<organism evidence="3 4">
    <name type="scientific">Catenulispora pinistramenti</name>
    <dbReference type="NCBI Taxonomy" id="2705254"/>
    <lineage>
        <taxon>Bacteria</taxon>
        <taxon>Bacillati</taxon>
        <taxon>Actinomycetota</taxon>
        <taxon>Actinomycetes</taxon>
        <taxon>Catenulisporales</taxon>
        <taxon>Catenulisporaceae</taxon>
        <taxon>Catenulispora</taxon>
    </lineage>
</organism>
<keyword evidence="4" id="KW-1185">Reference proteome</keyword>